<evidence type="ECO:0000313" key="1">
    <source>
        <dbReference type="EMBL" id="OZI20486.1"/>
    </source>
</evidence>
<name>A0A261R629_9BORD</name>
<protein>
    <submittedName>
        <fullName evidence="1">Uncharacterized protein</fullName>
    </submittedName>
</protein>
<dbReference type="Proteomes" id="UP000216857">
    <property type="component" value="Unassembled WGS sequence"/>
</dbReference>
<sequence>MSSIDFEAYERFAIRYKARFAGISRATDGEHTPEDVASEALLLAVEMAQKVGATPDFDDSEFQDRLIRHLHQHLVKYTETVVRHAVRLDKPIDGEEVSAEDHPAMRHRADMGNDPAEPLAQLLEKEVAAVPLDTVTPHESRAAAYIHLLDRCGSSMRIAADALKISLSYCYFRFNEAKRLVTLQADLKPIVGDPAFAPGPWRPYKMIVDRPWQQLTLDFDDMDLAW</sequence>
<dbReference type="EMBL" id="NEVJ01000003">
    <property type="protein sequence ID" value="OZI20486.1"/>
    <property type="molecule type" value="Genomic_DNA"/>
</dbReference>
<dbReference type="RefSeq" id="WP_094849078.1">
    <property type="nucleotide sequence ID" value="NZ_NEVJ01000003.1"/>
</dbReference>
<dbReference type="AlphaFoldDB" id="A0A261R629"/>
<organism evidence="1 2">
    <name type="scientific">Bordetella genomosp. 9</name>
    <dbReference type="NCBI Taxonomy" id="1416803"/>
    <lineage>
        <taxon>Bacteria</taxon>
        <taxon>Pseudomonadati</taxon>
        <taxon>Pseudomonadota</taxon>
        <taxon>Betaproteobacteria</taxon>
        <taxon>Burkholderiales</taxon>
        <taxon>Alcaligenaceae</taxon>
        <taxon>Bordetella</taxon>
    </lineage>
</organism>
<gene>
    <name evidence="1" type="ORF">CAL26_23615</name>
</gene>
<proteinExistence type="predicted"/>
<comment type="caution">
    <text evidence="1">The sequence shown here is derived from an EMBL/GenBank/DDBJ whole genome shotgun (WGS) entry which is preliminary data.</text>
</comment>
<evidence type="ECO:0000313" key="2">
    <source>
        <dbReference type="Proteomes" id="UP000216857"/>
    </source>
</evidence>
<accession>A0A261R629</accession>
<keyword evidence="2" id="KW-1185">Reference proteome</keyword>
<dbReference type="OrthoDB" id="8718293at2"/>
<reference evidence="1" key="1">
    <citation type="submission" date="2017-05" db="EMBL/GenBank/DDBJ databases">
        <title>Complete and WGS of Bordetella genogroups.</title>
        <authorList>
            <person name="Spilker T."/>
            <person name="Lipuma J."/>
        </authorList>
    </citation>
    <scope>NUCLEOTIDE SEQUENCE</scope>
    <source>
        <strain evidence="1">AU21707</strain>
    </source>
</reference>